<name>A0ABW1ZTL7_9DEIO</name>
<dbReference type="EMBL" id="JBHSWB010000003">
    <property type="protein sequence ID" value="MFC6663500.1"/>
    <property type="molecule type" value="Genomic_DNA"/>
</dbReference>
<dbReference type="Proteomes" id="UP001596317">
    <property type="component" value="Unassembled WGS sequence"/>
</dbReference>
<reference evidence="3" key="1">
    <citation type="journal article" date="2019" name="Int. J. Syst. Evol. Microbiol.">
        <title>The Global Catalogue of Microorganisms (GCM) 10K type strain sequencing project: providing services to taxonomists for standard genome sequencing and annotation.</title>
        <authorList>
            <consortium name="The Broad Institute Genomics Platform"/>
            <consortium name="The Broad Institute Genome Sequencing Center for Infectious Disease"/>
            <person name="Wu L."/>
            <person name="Ma J."/>
        </authorList>
    </citation>
    <scope>NUCLEOTIDE SEQUENCE [LARGE SCALE GENOMIC DNA]</scope>
    <source>
        <strain evidence="3">CCUG 63830</strain>
    </source>
</reference>
<keyword evidence="1" id="KW-0472">Membrane</keyword>
<sequence>MRLTEPLMVLWIISLLLVLMMYGPVIGKLLGNLQLVPGWRLY</sequence>
<evidence type="ECO:0000313" key="2">
    <source>
        <dbReference type="EMBL" id="MFC6663500.1"/>
    </source>
</evidence>
<evidence type="ECO:0000313" key="3">
    <source>
        <dbReference type="Proteomes" id="UP001596317"/>
    </source>
</evidence>
<comment type="caution">
    <text evidence="2">The sequence shown here is derived from an EMBL/GenBank/DDBJ whole genome shotgun (WGS) entry which is preliminary data.</text>
</comment>
<keyword evidence="1" id="KW-0812">Transmembrane</keyword>
<feature type="transmembrane region" description="Helical" evidence="1">
    <location>
        <begin position="7"/>
        <end position="27"/>
    </location>
</feature>
<organism evidence="2 3">
    <name type="scientific">Deinococcus multiflagellatus</name>
    <dbReference type="NCBI Taxonomy" id="1656887"/>
    <lineage>
        <taxon>Bacteria</taxon>
        <taxon>Thermotogati</taxon>
        <taxon>Deinococcota</taxon>
        <taxon>Deinococci</taxon>
        <taxon>Deinococcales</taxon>
        <taxon>Deinococcaceae</taxon>
        <taxon>Deinococcus</taxon>
    </lineage>
</organism>
<proteinExistence type="predicted"/>
<protein>
    <submittedName>
        <fullName evidence="2">Uncharacterized protein</fullName>
    </submittedName>
</protein>
<evidence type="ECO:0000256" key="1">
    <source>
        <dbReference type="SAM" id="Phobius"/>
    </source>
</evidence>
<dbReference type="RefSeq" id="WP_380059216.1">
    <property type="nucleotide sequence ID" value="NZ_JBHSWB010000003.1"/>
</dbReference>
<gene>
    <name evidence="2" type="ORF">ACFP90_26120</name>
</gene>
<keyword evidence="3" id="KW-1185">Reference proteome</keyword>
<keyword evidence="1" id="KW-1133">Transmembrane helix</keyword>
<accession>A0ABW1ZTL7</accession>